<dbReference type="Proteomes" id="UP000297872">
    <property type="component" value="Unassembled WGS sequence"/>
</dbReference>
<dbReference type="AlphaFoldDB" id="A0A4Y8V8L3"/>
<dbReference type="Gene3D" id="1.10.150.130">
    <property type="match status" value="1"/>
</dbReference>
<evidence type="ECO:0000259" key="6">
    <source>
        <dbReference type="PROSITE" id="PS51898"/>
    </source>
</evidence>
<evidence type="ECO:0000256" key="4">
    <source>
        <dbReference type="ARBA" id="ARBA00023172"/>
    </source>
</evidence>
<evidence type="ECO:0000259" key="7">
    <source>
        <dbReference type="PROSITE" id="PS51900"/>
    </source>
</evidence>
<dbReference type="CDD" id="cd01188">
    <property type="entry name" value="INT_RitA_C_like"/>
    <property type="match status" value="1"/>
</dbReference>
<keyword evidence="3 5" id="KW-0238">DNA-binding</keyword>
<comment type="caution">
    <text evidence="8">The sequence shown here is derived from an EMBL/GenBank/DDBJ whole genome shotgun (WGS) entry which is preliminary data.</text>
</comment>
<dbReference type="SUPFAM" id="SSF56349">
    <property type="entry name" value="DNA breaking-rejoining enzymes"/>
    <property type="match status" value="1"/>
</dbReference>
<evidence type="ECO:0000256" key="3">
    <source>
        <dbReference type="ARBA" id="ARBA00023125"/>
    </source>
</evidence>
<dbReference type="InterPro" id="IPR010998">
    <property type="entry name" value="Integrase_recombinase_N"/>
</dbReference>
<keyword evidence="4" id="KW-0233">DNA recombination</keyword>
<sequence length="535" mass="62323">MLEYIIRRKWYLQKHLDAPLLKEREEYLTLMYKKGLSHSYLLSIADYLLLIVQELRLTDDENRMVSIQEIFENAECWAHTIKNHPMKRRFSPSSVSKFKSIAFKWLSHIGRMDYSYVTTDCILNRLFSRSHHKLRYLNYPLKDERTSHLEKWERMGAATSTLRQIAAYHLHAIDLLHPNMSHSITEEELLSAADKWASMEKSGKDSIDGQYARKRFINIVRDWLIHLGVYIRKADSFPLKPFVMEYLDWLKYEKGLSLNTIESRYSMLKNFMGTISPSSLKDITPQTLDNYLAIQKKENGCCRRTIAGIISVLRNFFAYGETKGWNTEVLAMSMNAPRQYRHDDIPSFVPWEVVQNILMEKSTASGVGKRDYAIFLLLSIYGMRCSEVANLKLRDIDWRNEQIHLNRAKGCKSQTLPLITVAGNAIISYLKDVRYNQAKDEHLFLTIRAPHSKLSTSSIYKMVRDALVVRQVNLRHYGPHSLRHGCATYLINTGYSLKEIADLLGHMRLDTTRIYAKTDMTSLREVADMNWEGLL</sequence>
<evidence type="ECO:0000256" key="1">
    <source>
        <dbReference type="ARBA" id="ARBA00008857"/>
    </source>
</evidence>
<dbReference type="GO" id="GO:0015074">
    <property type="term" value="P:DNA integration"/>
    <property type="evidence" value="ECO:0007669"/>
    <property type="project" value="UniProtKB-KW"/>
</dbReference>
<dbReference type="InterPro" id="IPR013762">
    <property type="entry name" value="Integrase-like_cat_sf"/>
</dbReference>
<dbReference type="InterPro" id="IPR044068">
    <property type="entry name" value="CB"/>
</dbReference>
<dbReference type="GO" id="GO:0006310">
    <property type="term" value="P:DNA recombination"/>
    <property type="evidence" value="ECO:0007669"/>
    <property type="project" value="UniProtKB-KW"/>
</dbReference>
<dbReference type="Pfam" id="PF02899">
    <property type="entry name" value="Phage_int_SAM_1"/>
    <property type="match status" value="1"/>
</dbReference>
<evidence type="ECO:0008006" key="10">
    <source>
        <dbReference type="Google" id="ProtNLM"/>
    </source>
</evidence>
<evidence type="ECO:0000313" key="9">
    <source>
        <dbReference type="Proteomes" id="UP000297872"/>
    </source>
</evidence>
<dbReference type="EMBL" id="SGVY01000054">
    <property type="protein sequence ID" value="TFH76194.1"/>
    <property type="molecule type" value="Genomic_DNA"/>
</dbReference>
<evidence type="ECO:0000313" key="8">
    <source>
        <dbReference type="EMBL" id="TFH76194.1"/>
    </source>
</evidence>
<accession>A0A4Y8V8L3</accession>
<dbReference type="InterPro" id="IPR050090">
    <property type="entry name" value="Tyrosine_recombinase_XerCD"/>
</dbReference>
<reference evidence="8 9" key="1">
    <citation type="submission" date="2019-02" db="EMBL/GenBank/DDBJ databases">
        <title>Draft Genome Sequence of the Prevotella sp. BCRC 81118, Isolated from Human Feces.</title>
        <authorList>
            <person name="Huang C.-H."/>
        </authorList>
    </citation>
    <scope>NUCLEOTIDE SEQUENCE [LARGE SCALE GENOMIC DNA]</scope>
    <source>
        <strain evidence="8 9">BCRC 81118</strain>
    </source>
</reference>
<keyword evidence="2" id="KW-0229">DNA integration</keyword>
<dbReference type="PROSITE" id="PS51898">
    <property type="entry name" value="TYR_RECOMBINASE"/>
    <property type="match status" value="1"/>
</dbReference>
<comment type="similarity">
    <text evidence="1">Belongs to the 'phage' integrase family.</text>
</comment>
<dbReference type="InterPro" id="IPR004107">
    <property type="entry name" value="Integrase_SAM-like_N"/>
</dbReference>
<dbReference type="PANTHER" id="PTHR30349:SF64">
    <property type="entry name" value="PROPHAGE INTEGRASE INTD-RELATED"/>
    <property type="match status" value="1"/>
</dbReference>
<dbReference type="PANTHER" id="PTHR30349">
    <property type="entry name" value="PHAGE INTEGRASE-RELATED"/>
    <property type="match status" value="1"/>
</dbReference>
<dbReference type="Gene3D" id="1.10.443.10">
    <property type="entry name" value="Intergrase catalytic core"/>
    <property type="match status" value="1"/>
</dbReference>
<keyword evidence="9" id="KW-1185">Reference proteome</keyword>
<dbReference type="OrthoDB" id="9785687at2"/>
<evidence type="ECO:0000256" key="5">
    <source>
        <dbReference type="PROSITE-ProRule" id="PRU01248"/>
    </source>
</evidence>
<dbReference type="InterPro" id="IPR011010">
    <property type="entry name" value="DNA_brk_join_enz"/>
</dbReference>
<proteinExistence type="inferred from homology"/>
<gene>
    <name evidence="8" type="ORF">EXN75_14495</name>
</gene>
<feature type="domain" description="Tyr recombinase" evidence="6">
    <location>
        <begin position="344"/>
        <end position="528"/>
    </location>
</feature>
<dbReference type="InterPro" id="IPR002104">
    <property type="entry name" value="Integrase_catalytic"/>
</dbReference>
<organism evidence="8 9">
    <name type="scientific">Segatella hominis</name>
    <dbReference type="NCBI Taxonomy" id="2518605"/>
    <lineage>
        <taxon>Bacteria</taxon>
        <taxon>Pseudomonadati</taxon>
        <taxon>Bacteroidota</taxon>
        <taxon>Bacteroidia</taxon>
        <taxon>Bacteroidales</taxon>
        <taxon>Prevotellaceae</taxon>
        <taxon>Segatella</taxon>
    </lineage>
</organism>
<feature type="domain" description="Core-binding (CB)" evidence="7">
    <location>
        <begin position="237"/>
        <end position="321"/>
    </location>
</feature>
<dbReference type="PROSITE" id="PS51900">
    <property type="entry name" value="CB"/>
    <property type="match status" value="1"/>
</dbReference>
<dbReference type="GO" id="GO:0003677">
    <property type="term" value="F:DNA binding"/>
    <property type="evidence" value="ECO:0007669"/>
    <property type="project" value="UniProtKB-UniRule"/>
</dbReference>
<name>A0A4Y8V8L3_9BACT</name>
<evidence type="ECO:0000256" key="2">
    <source>
        <dbReference type="ARBA" id="ARBA00022908"/>
    </source>
</evidence>
<protein>
    <recommendedName>
        <fullName evidence="10">Integrase</fullName>
    </recommendedName>
</protein>
<dbReference type="Pfam" id="PF00589">
    <property type="entry name" value="Phage_integrase"/>
    <property type="match status" value="1"/>
</dbReference>